<evidence type="ECO:0000313" key="3">
    <source>
        <dbReference type="Proteomes" id="UP000708208"/>
    </source>
</evidence>
<feature type="compositionally biased region" description="Gly residues" evidence="1">
    <location>
        <begin position="14"/>
        <end position="26"/>
    </location>
</feature>
<dbReference type="AlphaFoldDB" id="A0A8J2JPE6"/>
<evidence type="ECO:0000256" key="1">
    <source>
        <dbReference type="SAM" id="MobiDB-lite"/>
    </source>
</evidence>
<keyword evidence="3" id="KW-1185">Reference proteome</keyword>
<reference evidence="2" key="1">
    <citation type="submission" date="2021-06" db="EMBL/GenBank/DDBJ databases">
        <authorList>
            <person name="Hodson N. C."/>
            <person name="Mongue J. A."/>
            <person name="Jaron S. K."/>
        </authorList>
    </citation>
    <scope>NUCLEOTIDE SEQUENCE</scope>
</reference>
<protein>
    <submittedName>
        <fullName evidence="2">Uncharacterized protein</fullName>
    </submittedName>
</protein>
<comment type="caution">
    <text evidence="2">The sequence shown here is derived from an EMBL/GenBank/DDBJ whole genome shotgun (WGS) entry which is preliminary data.</text>
</comment>
<dbReference type="Proteomes" id="UP000708208">
    <property type="component" value="Unassembled WGS sequence"/>
</dbReference>
<organism evidence="2 3">
    <name type="scientific">Allacma fusca</name>
    <dbReference type="NCBI Taxonomy" id="39272"/>
    <lineage>
        <taxon>Eukaryota</taxon>
        <taxon>Metazoa</taxon>
        <taxon>Ecdysozoa</taxon>
        <taxon>Arthropoda</taxon>
        <taxon>Hexapoda</taxon>
        <taxon>Collembola</taxon>
        <taxon>Symphypleona</taxon>
        <taxon>Sminthuridae</taxon>
        <taxon>Allacma</taxon>
    </lineage>
</organism>
<dbReference type="EMBL" id="CAJVCH010100961">
    <property type="protein sequence ID" value="CAG7723614.1"/>
    <property type="molecule type" value="Genomic_DNA"/>
</dbReference>
<feature type="non-terminal residue" evidence="2">
    <location>
        <position position="26"/>
    </location>
</feature>
<sequence>MEGKGSGLEVEGKWTGGGGEVEGNWR</sequence>
<name>A0A8J2JPE6_9HEXA</name>
<proteinExistence type="predicted"/>
<feature type="region of interest" description="Disordered" evidence="1">
    <location>
        <begin position="1"/>
        <end position="26"/>
    </location>
</feature>
<gene>
    <name evidence="2" type="ORF">AFUS01_LOCUS12691</name>
</gene>
<accession>A0A8J2JPE6</accession>
<evidence type="ECO:0000313" key="2">
    <source>
        <dbReference type="EMBL" id="CAG7723614.1"/>
    </source>
</evidence>